<comment type="similarity">
    <text evidence="1">Belongs to the HscB family.</text>
</comment>
<dbReference type="GO" id="GO:0051259">
    <property type="term" value="P:protein complex oligomerization"/>
    <property type="evidence" value="ECO:0007669"/>
    <property type="project" value="InterPro"/>
</dbReference>
<accession>A0AAV9XGS4</accession>
<dbReference type="InterPro" id="IPR009073">
    <property type="entry name" value="HscB_oligo_C"/>
</dbReference>
<feature type="domain" description="Co-chaperone HscB C-terminal oligomerisation" evidence="4">
    <location>
        <begin position="171"/>
        <end position="242"/>
    </location>
</feature>
<dbReference type="Gene3D" id="1.10.287.110">
    <property type="entry name" value="DnaJ domain"/>
    <property type="match status" value="1"/>
</dbReference>
<dbReference type="PANTHER" id="PTHR14021:SF15">
    <property type="entry name" value="IRON-SULFUR CLUSTER CO-CHAPERONE PROTEIN HSCB"/>
    <property type="match status" value="1"/>
</dbReference>
<evidence type="ECO:0000313" key="6">
    <source>
        <dbReference type="Proteomes" id="UP001365542"/>
    </source>
</evidence>
<evidence type="ECO:0000256" key="1">
    <source>
        <dbReference type="ARBA" id="ARBA00010476"/>
    </source>
</evidence>
<dbReference type="PANTHER" id="PTHR14021">
    <property type="entry name" value="IRON-SULFUR CLUSTER CO-CHAPERONE PROTEIN HSCB"/>
    <property type="match status" value="1"/>
</dbReference>
<evidence type="ECO:0000256" key="3">
    <source>
        <dbReference type="SAM" id="MobiDB-lite"/>
    </source>
</evidence>
<dbReference type="EMBL" id="JAVHJO010000004">
    <property type="protein sequence ID" value="KAK6541099.1"/>
    <property type="molecule type" value="Genomic_DNA"/>
</dbReference>
<proteinExistence type="inferred from homology"/>
<evidence type="ECO:0000313" key="5">
    <source>
        <dbReference type="EMBL" id="KAK6541099.1"/>
    </source>
</evidence>
<sequence length="255" mass="28657">MTATSKSASRLLALRSTRCHPRRLLFTTISSHHNQSNNVARTVNLPRYLSTTIPQSQSSSQPNTANPNPNAPKAAPSSTYYTLFPQTLPDGPPPTGPFHIDPRSLRSEFLKRQQSTHPDLFPPSQRKSAELASSQLNKAYTTLLSPLLRAEYILTLRGYIDPSTDETSRLEDKELLMEILEANETLESARSEEELEGLKEVSRERVEEGVKVIGEAFGRDELEVVKGEVVRLRYWMNVGESLRHWEPGKGVVLQH</sequence>
<dbReference type="Gene3D" id="1.20.1280.20">
    <property type="entry name" value="HscB, C-terminal domain"/>
    <property type="match status" value="1"/>
</dbReference>
<dbReference type="InterPro" id="IPR004640">
    <property type="entry name" value="HscB"/>
</dbReference>
<protein>
    <recommendedName>
        <fullName evidence="4">Co-chaperone HscB C-terminal oligomerisation domain-containing protein</fullName>
    </recommendedName>
</protein>
<evidence type="ECO:0000259" key="4">
    <source>
        <dbReference type="Pfam" id="PF07743"/>
    </source>
</evidence>
<dbReference type="SUPFAM" id="SSF47144">
    <property type="entry name" value="HSC20 (HSCB), C-terminal oligomerisation domain"/>
    <property type="match status" value="1"/>
</dbReference>
<dbReference type="GO" id="GO:0005739">
    <property type="term" value="C:mitochondrion"/>
    <property type="evidence" value="ECO:0007669"/>
    <property type="project" value="TreeGrafter"/>
</dbReference>
<organism evidence="5 6">
    <name type="scientific">Orbilia ellipsospora</name>
    <dbReference type="NCBI Taxonomy" id="2528407"/>
    <lineage>
        <taxon>Eukaryota</taxon>
        <taxon>Fungi</taxon>
        <taxon>Dikarya</taxon>
        <taxon>Ascomycota</taxon>
        <taxon>Pezizomycotina</taxon>
        <taxon>Orbiliomycetes</taxon>
        <taxon>Orbiliales</taxon>
        <taxon>Orbiliaceae</taxon>
        <taxon>Orbilia</taxon>
    </lineage>
</organism>
<feature type="region of interest" description="Disordered" evidence="3">
    <location>
        <begin position="53"/>
        <end position="102"/>
    </location>
</feature>
<keyword evidence="6" id="KW-1185">Reference proteome</keyword>
<reference evidence="5 6" key="1">
    <citation type="submission" date="2019-10" db="EMBL/GenBank/DDBJ databases">
        <authorList>
            <person name="Palmer J.M."/>
        </authorList>
    </citation>
    <scope>NUCLEOTIDE SEQUENCE [LARGE SCALE GENOMIC DNA]</scope>
    <source>
        <strain evidence="5 6">TWF694</strain>
    </source>
</reference>
<dbReference type="NCBIfam" id="TIGR00714">
    <property type="entry name" value="hscB"/>
    <property type="match status" value="1"/>
</dbReference>
<feature type="compositionally biased region" description="Low complexity" evidence="3">
    <location>
        <begin position="53"/>
        <end position="79"/>
    </location>
</feature>
<dbReference type="Proteomes" id="UP001365542">
    <property type="component" value="Unassembled WGS sequence"/>
</dbReference>
<dbReference type="SUPFAM" id="SSF46565">
    <property type="entry name" value="Chaperone J-domain"/>
    <property type="match status" value="1"/>
</dbReference>
<dbReference type="GO" id="GO:0001671">
    <property type="term" value="F:ATPase activator activity"/>
    <property type="evidence" value="ECO:0007669"/>
    <property type="project" value="InterPro"/>
</dbReference>
<dbReference type="GO" id="GO:0044571">
    <property type="term" value="P:[2Fe-2S] cluster assembly"/>
    <property type="evidence" value="ECO:0007669"/>
    <property type="project" value="InterPro"/>
</dbReference>
<dbReference type="Pfam" id="PF07743">
    <property type="entry name" value="HSCB_C"/>
    <property type="match status" value="1"/>
</dbReference>
<comment type="caution">
    <text evidence="5">The sequence shown here is derived from an EMBL/GenBank/DDBJ whole genome shotgun (WGS) entry which is preliminary data.</text>
</comment>
<dbReference type="GO" id="GO:0051087">
    <property type="term" value="F:protein-folding chaperone binding"/>
    <property type="evidence" value="ECO:0007669"/>
    <property type="project" value="InterPro"/>
</dbReference>
<dbReference type="InterPro" id="IPR036869">
    <property type="entry name" value="J_dom_sf"/>
</dbReference>
<keyword evidence="2" id="KW-0143">Chaperone</keyword>
<dbReference type="InterPro" id="IPR036386">
    <property type="entry name" value="HscB_C_sf"/>
</dbReference>
<gene>
    <name evidence="5" type="ORF">TWF694_008474</name>
</gene>
<dbReference type="AlphaFoldDB" id="A0AAV9XGS4"/>
<name>A0AAV9XGS4_9PEZI</name>
<evidence type="ECO:0000256" key="2">
    <source>
        <dbReference type="ARBA" id="ARBA00023186"/>
    </source>
</evidence>